<dbReference type="Proteomes" id="UP001595998">
    <property type="component" value="Unassembled WGS sequence"/>
</dbReference>
<protein>
    <recommendedName>
        <fullName evidence="3">4a-hydroxytetrahydrobiopterin dehydratase</fullName>
        <ecNumber evidence="3">4.2.1.96</ecNumber>
    </recommendedName>
</protein>
<dbReference type="EMBL" id="JBHSEH010000005">
    <property type="protein sequence ID" value="MFC4425935.1"/>
    <property type="molecule type" value="Genomic_DNA"/>
</dbReference>
<evidence type="ECO:0000256" key="1">
    <source>
        <dbReference type="ARBA" id="ARBA00001554"/>
    </source>
</evidence>
<comment type="similarity">
    <text evidence="2">Belongs to the pterin-4-alpha-carbinolamine dehydratase family.</text>
</comment>
<dbReference type="RefSeq" id="WP_380037809.1">
    <property type="nucleotide sequence ID" value="NZ_JBHSEH010000005.1"/>
</dbReference>
<dbReference type="EC" id="4.2.1.96" evidence="3"/>
<keyword evidence="4 6" id="KW-0456">Lyase</keyword>
<dbReference type="InterPro" id="IPR036428">
    <property type="entry name" value="PCD_sf"/>
</dbReference>
<dbReference type="PANTHER" id="PTHR12599:SF0">
    <property type="entry name" value="PTERIN-4-ALPHA-CARBINOLAMINE DEHYDRATASE"/>
    <property type="match status" value="1"/>
</dbReference>
<dbReference type="Pfam" id="PF01329">
    <property type="entry name" value="Pterin_4a"/>
    <property type="match status" value="1"/>
</dbReference>
<dbReference type="GO" id="GO:0008124">
    <property type="term" value="F:4-alpha-hydroxytetrahydrobiopterin dehydratase activity"/>
    <property type="evidence" value="ECO:0007669"/>
    <property type="project" value="UniProtKB-EC"/>
</dbReference>
<evidence type="ECO:0000256" key="4">
    <source>
        <dbReference type="ARBA" id="ARBA00023239"/>
    </source>
</evidence>
<comment type="catalytic activity">
    <reaction evidence="1">
        <text>(4aS,6R)-4a-hydroxy-L-erythro-5,6,7,8-tetrahydrobiopterin = (6R)-L-erythro-6,7-dihydrobiopterin + H2O</text>
        <dbReference type="Rhea" id="RHEA:11920"/>
        <dbReference type="ChEBI" id="CHEBI:15377"/>
        <dbReference type="ChEBI" id="CHEBI:15642"/>
        <dbReference type="ChEBI" id="CHEBI:43120"/>
        <dbReference type="EC" id="4.2.1.96"/>
    </reaction>
</comment>
<evidence type="ECO:0000256" key="2">
    <source>
        <dbReference type="ARBA" id="ARBA00006472"/>
    </source>
</evidence>
<feature type="region of interest" description="Disordered" evidence="5">
    <location>
        <begin position="1"/>
        <end position="23"/>
    </location>
</feature>
<name>A0ABV8XKK2_9DEIO</name>
<dbReference type="PANTHER" id="PTHR12599">
    <property type="entry name" value="PTERIN-4-ALPHA-CARBINOLAMINE DEHYDRATASE"/>
    <property type="match status" value="1"/>
</dbReference>
<gene>
    <name evidence="6" type="ORF">ACFOZ9_06885</name>
</gene>
<dbReference type="InterPro" id="IPR001533">
    <property type="entry name" value="Pterin_deHydtase"/>
</dbReference>
<dbReference type="Gene3D" id="3.30.1360.20">
    <property type="entry name" value="Transcriptional coactivator/pterin dehydratase"/>
    <property type="match status" value="1"/>
</dbReference>
<keyword evidence="7" id="KW-1185">Reference proteome</keyword>
<sequence>MTYHPYDSRMGHDPARKLSDGDVQARKPEGWWGDDGKLFRDVAFDSYQAGVDFVVRVAAVAEQQGHHPDLHLRYRRVRVTFSTSEAGGVTQLDLDGAQAVNALLASVQAGTGS</sequence>
<comment type="caution">
    <text evidence="6">The sequence shown here is derived from an EMBL/GenBank/DDBJ whole genome shotgun (WGS) entry which is preliminary data.</text>
</comment>
<evidence type="ECO:0000313" key="6">
    <source>
        <dbReference type="EMBL" id="MFC4425935.1"/>
    </source>
</evidence>
<evidence type="ECO:0000256" key="5">
    <source>
        <dbReference type="SAM" id="MobiDB-lite"/>
    </source>
</evidence>
<accession>A0ABV8XKK2</accession>
<organism evidence="6 7">
    <name type="scientific">Deinococcus navajonensis</name>
    <dbReference type="NCBI Taxonomy" id="309884"/>
    <lineage>
        <taxon>Bacteria</taxon>
        <taxon>Thermotogati</taxon>
        <taxon>Deinococcota</taxon>
        <taxon>Deinococci</taxon>
        <taxon>Deinococcales</taxon>
        <taxon>Deinococcaceae</taxon>
        <taxon>Deinococcus</taxon>
    </lineage>
</organism>
<evidence type="ECO:0000313" key="7">
    <source>
        <dbReference type="Proteomes" id="UP001595998"/>
    </source>
</evidence>
<reference evidence="7" key="1">
    <citation type="journal article" date="2019" name="Int. J. Syst. Evol. Microbiol.">
        <title>The Global Catalogue of Microorganisms (GCM) 10K type strain sequencing project: providing services to taxonomists for standard genome sequencing and annotation.</title>
        <authorList>
            <consortium name="The Broad Institute Genomics Platform"/>
            <consortium name="The Broad Institute Genome Sequencing Center for Infectious Disease"/>
            <person name="Wu L."/>
            <person name="Ma J."/>
        </authorList>
    </citation>
    <scope>NUCLEOTIDE SEQUENCE [LARGE SCALE GENOMIC DNA]</scope>
    <source>
        <strain evidence="7">CCUG 56029</strain>
    </source>
</reference>
<dbReference type="SUPFAM" id="SSF55248">
    <property type="entry name" value="PCD-like"/>
    <property type="match status" value="1"/>
</dbReference>
<proteinExistence type="inferred from homology"/>
<dbReference type="CDD" id="cd00488">
    <property type="entry name" value="PCD_DCoH"/>
    <property type="match status" value="1"/>
</dbReference>
<dbReference type="NCBIfam" id="NF002017">
    <property type="entry name" value="PRK00823.1-2"/>
    <property type="match status" value="1"/>
</dbReference>
<evidence type="ECO:0000256" key="3">
    <source>
        <dbReference type="ARBA" id="ARBA00013252"/>
    </source>
</evidence>